<evidence type="ECO:0000259" key="1">
    <source>
        <dbReference type="Pfam" id="PF13020"/>
    </source>
</evidence>
<organism evidence="2 3">
    <name type="scientific">Autumnicola edwardsiae</name>
    <dbReference type="NCBI Taxonomy" id="3075594"/>
    <lineage>
        <taxon>Bacteria</taxon>
        <taxon>Pseudomonadati</taxon>
        <taxon>Bacteroidota</taxon>
        <taxon>Flavobacteriia</taxon>
        <taxon>Flavobacteriales</taxon>
        <taxon>Flavobacteriaceae</taxon>
        <taxon>Autumnicola</taxon>
    </lineage>
</organism>
<gene>
    <name evidence="2" type="ORF">RM529_10510</name>
</gene>
<comment type="caution">
    <text evidence="2">The sequence shown here is derived from an EMBL/GenBank/DDBJ whole genome shotgun (WGS) entry which is preliminary data.</text>
</comment>
<evidence type="ECO:0000313" key="2">
    <source>
        <dbReference type="EMBL" id="MDT0650580.1"/>
    </source>
</evidence>
<dbReference type="Proteomes" id="UP001248819">
    <property type="component" value="Unassembled WGS sequence"/>
</dbReference>
<dbReference type="EMBL" id="JAVRHP010000049">
    <property type="protein sequence ID" value="MDT0650580.1"/>
    <property type="molecule type" value="Genomic_DNA"/>
</dbReference>
<dbReference type="RefSeq" id="WP_311484749.1">
    <property type="nucleotide sequence ID" value="NZ_JAVRHP010000049.1"/>
</dbReference>
<proteinExistence type="predicted"/>
<keyword evidence="3" id="KW-1185">Reference proteome</keyword>
<reference evidence="2 3" key="1">
    <citation type="submission" date="2023-09" db="EMBL/GenBank/DDBJ databases">
        <authorList>
            <person name="Rey-Velasco X."/>
        </authorList>
    </citation>
    <scope>NUCLEOTIDE SEQUENCE [LARGE SCALE GENOMIC DNA]</scope>
    <source>
        <strain evidence="2 3">F297</strain>
    </source>
</reference>
<sequence>MSNWSELEVNLIIQIYFEMLRKELSNRRYSKTEYRKNLLPLLNNRSEGAIEFKHQNISAALIKFNQPYIKGYLPRFNYQQILDEKVAAHLENHTDYEKLFKIYADRDVEKRSIDNYDKMLVKPPAIEEVNEPKISYTRNPIKVNYLEREQKNSKLGYLGEKLIYDYEKWNLTKMGKEKLAQEIRWISKDEGDGAGYDILSKTIDGQDKYIEVKTTKLGIKTPFFFSDNEFEFSNRNSKNYYLYRVFDFENRSRIFTKNGGLQEICQYAPVVYKGYF</sequence>
<name>A0ABU3CW51_9FLAO</name>
<dbReference type="InterPro" id="IPR024975">
    <property type="entry name" value="NOV_C"/>
</dbReference>
<accession>A0ABU3CW51</accession>
<feature type="domain" description="Protein NO VEIN C-terminal" evidence="1">
    <location>
        <begin position="159"/>
        <end position="254"/>
    </location>
</feature>
<dbReference type="Pfam" id="PF13020">
    <property type="entry name" value="NOV_C"/>
    <property type="match status" value="1"/>
</dbReference>
<protein>
    <submittedName>
        <fullName evidence="2">DUF3883 domain-containing protein</fullName>
    </submittedName>
</protein>
<evidence type="ECO:0000313" key="3">
    <source>
        <dbReference type="Proteomes" id="UP001248819"/>
    </source>
</evidence>